<dbReference type="InParanoid" id="A0A067QDK2"/>
<feature type="compositionally biased region" description="Acidic residues" evidence="8">
    <location>
        <begin position="414"/>
        <end position="428"/>
    </location>
</feature>
<feature type="compositionally biased region" description="Pro residues" evidence="8">
    <location>
        <begin position="306"/>
        <end position="316"/>
    </location>
</feature>
<evidence type="ECO:0000313" key="10">
    <source>
        <dbReference type="EMBL" id="KDQ65014.1"/>
    </source>
</evidence>
<feature type="compositionally biased region" description="Pro residues" evidence="8">
    <location>
        <begin position="201"/>
        <end position="228"/>
    </location>
</feature>
<keyword evidence="5" id="KW-0010">Activator</keyword>
<feature type="compositionally biased region" description="Acidic residues" evidence="8">
    <location>
        <begin position="323"/>
        <end position="332"/>
    </location>
</feature>
<proteinExistence type="inferred from homology"/>
<evidence type="ECO:0000256" key="5">
    <source>
        <dbReference type="ARBA" id="ARBA00023159"/>
    </source>
</evidence>
<dbReference type="GO" id="GO:0032783">
    <property type="term" value="C:super elongation complex"/>
    <property type="evidence" value="ECO:0007669"/>
    <property type="project" value="InterPro"/>
</dbReference>
<evidence type="ECO:0000313" key="11">
    <source>
        <dbReference type="Proteomes" id="UP000027265"/>
    </source>
</evidence>
<reference evidence="11" key="1">
    <citation type="journal article" date="2014" name="Proc. Natl. Acad. Sci. U.S.A.">
        <title>Extensive sampling of basidiomycete genomes demonstrates inadequacy of the white-rot/brown-rot paradigm for wood decay fungi.</title>
        <authorList>
            <person name="Riley R."/>
            <person name="Salamov A.A."/>
            <person name="Brown D.W."/>
            <person name="Nagy L.G."/>
            <person name="Floudas D."/>
            <person name="Held B.W."/>
            <person name="Levasseur A."/>
            <person name="Lombard V."/>
            <person name="Morin E."/>
            <person name="Otillar R."/>
            <person name="Lindquist E.A."/>
            <person name="Sun H."/>
            <person name="LaButti K.M."/>
            <person name="Schmutz J."/>
            <person name="Jabbour D."/>
            <person name="Luo H."/>
            <person name="Baker S.E."/>
            <person name="Pisabarro A.G."/>
            <person name="Walton J.D."/>
            <person name="Blanchette R.A."/>
            <person name="Henrissat B."/>
            <person name="Martin F."/>
            <person name="Cullen D."/>
            <person name="Hibbett D.S."/>
            <person name="Grigoriev I.V."/>
        </authorList>
    </citation>
    <scope>NUCLEOTIDE SEQUENCE [LARGE SCALE GENOMIC DNA]</scope>
    <source>
        <strain evidence="11">MUCL 33604</strain>
    </source>
</reference>
<evidence type="ECO:0000256" key="6">
    <source>
        <dbReference type="ARBA" id="ARBA00023163"/>
    </source>
</evidence>
<dbReference type="GO" id="GO:0006368">
    <property type="term" value="P:transcription elongation by RNA polymerase II"/>
    <property type="evidence" value="ECO:0007669"/>
    <property type="project" value="InterPro"/>
</dbReference>
<feature type="compositionally biased region" description="Low complexity" evidence="8">
    <location>
        <begin position="290"/>
        <end position="305"/>
    </location>
</feature>
<name>A0A067QDK2_9AGAM</name>
<dbReference type="EMBL" id="KL197709">
    <property type="protein sequence ID" value="KDQ65014.1"/>
    <property type="molecule type" value="Genomic_DNA"/>
</dbReference>
<dbReference type="PANTHER" id="PTHR15970:SF2">
    <property type="entry name" value="ELL-ASSOCIATED FACTOR EAF"/>
    <property type="match status" value="1"/>
</dbReference>
<feature type="region of interest" description="Disordered" evidence="8">
    <location>
        <begin position="388"/>
        <end position="428"/>
    </location>
</feature>
<dbReference type="OrthoDB" id="125903at2759"/>
<keyword evidence="7" id="KW-0539">Nucleus</keyword>
<evidence type="ECO:0000256" key="3">
    <source>
        <dbReference type="ARBA" id="ARBA00022553"/>
    </source>
</evidence>
<sequence>MDISWMPATGRHQVEIGSSLGRALKARKGTSIGAAKRIPDRNFHSCRYNFKPESIDPSKTGSIEVKKGKDNTSVTVERASTQAGENHIFVGAELPAKEWECVLIYDEELGRFTLEKLDSYVQLNYDRKSSTMTASARPISPLPPPADEKPSMDLDAEIDKDFEDAIGEPDDDFAELLSASISKAVKEEEEEGEEGEISSTPPAPARPLPTPTSQPLPPQRPTKPPAPRPTKAKGPQSGAGTGKGKAKRDPVPKPPVSHAEEEDLEFGRPARQFKRLKPSPSPPPSQLAFPTGPSTSLVLPSSLPAPLAPAPDPVPTPIKLALEDSDEEEWDEIAASAPPPPQTQPEEEDEDEEEIDENLFNAEMDLELGPATPPEDIDIDFLAAAVSPEPEVPTAGGGVRPMSLNQYASGATGVDEDDYTSTDESDEE</sequence>
<evidence type="ECO:0000256" key="2">
    <source>
        <dbReference type="ARBA" id="ARBA00007798"/>
    </source>
</evidence>
<keyword evidence="3" id="KW-0597">Phosphoprotein</keyword>
<evidence type="ECO:0000256" key="1">
    <source>
        <dbReference type="ARBA" id="ARBA00004123"/>
    </source>
</evidence>
<keyword evidence="4" id="KW-0805">Transcription regulation</keyword>
<feature type="domain" description="Transcription elongation factor Eaf N-terminal" evidence="9">
    <location>
        <begin position="13"/>
        <end position="128"/>
    </location>
</feature>
<organism evidence="10 11">
    <name type="scientific">Jaapia argillacea MUCL 33604</name>
    <dbReference type="NCBI Taxonomy" id="933084"/>
    <lineage>
        <taxon>Eukaryota</taxon>
        <taxon>Fungi</taxon>
        <taxon>Dikarya</taxon>
        <taxon>Basidiomycota</taxon>
        <taxon>Agaricomycotina</taxon>
        <taxon>Agaricomycetes</taxon>
        <taxon>Agaricomycetidae</taxon>
        <taxon>Jaapiales</taxon>
        <taxon>Jaapiaceae</taxon>
        <taxon>Jaapia</taxon>
    </lineage>
</organism>
<feature type="region of interest" description="Disordered" evidence="8">
    <location>
        <begin position="180"/>
        <end position="357"/>
    </location>
</feature>
<evidence type="ECO:0000256" key="7">
    <source>
        <dbReference type="ARBA" id="ARBA00023242"/>
    </source>
</evidence>
<evidence type="ECO:0000256" key="8">
    <source>
        <dbReference type="SAM" id="MobiDB-lite"/>
    </source>
</evidence>
<gene>
    <name evidence="10" type="ORF">JAAARDRAFT_28677</name>
</gene>
<feature type="region of interest" description="Disordered" evidence="8">
    <location>
        <begin position="129"/>
        <end position="152"/>
    </location>
</feature>
<dbReference type="PANTHER" id="PTHR15970">
    <property type="entry name" value="ELL-ASSOCIATED FACTOR EAF"/>
    <property type="match status" value="1"/>
</dbReference>
<protein>
    <recommendedName>
        <fullName evidence="9">Transcription elongation factor Eaf N-terminal domain-containing protein</fullName>
    </recommendedName>
</protein>
<feature type="compositionally biased region" description="Acidic residues" evidence="8">
    <location>
        <begin position="187"/>
        <end position="196"/>
    </location>
</feature>
<dbReference type="Proteomes" id="UP000027265">
    <property type="component" value="Unassembled WGS sequence"/>
</dbReference>
<keyword evidence="11" id="KW-1185">Reference proteome</keyword>
<dbReference type="AlphaFoldDB" id="A0A067QDK2"/>
<dbReference type="HOGENOM" id="CLU_017136_0_0_1"/>
<dbReference type="STRING" id="933084.A0A067QDK2"/>
<dbReference type="InterPro" id="IPR019194">
    <property type="entry name" value="Tscrpt_elong_fac_Eaf_N"/>
</dbReference>
<feature type="compositionally biased region" description="Acidic residues" evidence="8">
    <location>
        <begin position="345"/>
        <end position="357"/>
    </location>
</feature>
<comment type="subcellular location">
    <subcellularLocation>
        <location evidence="1">Nucleus</location>
    </subcellularLocation>
</comment>
<keyword evidence="6" id="KW-0804">Transcription</keyword>
<dbReference type="Pfam" id="PF09816">
    <property type="entry name" value="EAF"/>
    <property type="match status" value="1"/>
</dbReference>
<dbReference type="InterPro" id="IPR027093">
    <property type="entry name" value="EAF_fam"/>
</dbReference>
<comment type="similarity">
    <text evidence="2">Belongs to the EAF family.</text>
</comment>
<evidence type="ECO:0000259" key="9">
    <source>
        <dbReference type="Pfam" id="PF09816"/>
    </source>
</evidence>
<accession>A0A067QDK2</accession>
<dbReference type="GO" id="GO:0003711">
    <property type="term" value="F:transcription elongation factor activity"/>
    <property type="evidence" value="ECO:0007669"/>
    <property type="project" value="TreeGrafter"/>
</dbReference>
<evidence type="ECO:0000256" key="4">
    <source>
        <dbReference type="ARBA" id="ARBA00023015"/>
    </source>
</evidence>